<dbReference type="GO" id="GO:0007166">
    <property type="term" value="P:cell surface receptor signaling pathway"/>
    <property type="evidence" value="ECO:0007669"/>
    <property type="project" value="InterPro"/>
</dbReference>
<dbReference type="InterPro" id="IPR008271">
    <property type="entry name" value="Ser/Thr_kinase_AS"/>
</dbReference>
<dbReference type="Gene3D" id="1.10.510.10">
    <property type="entry name" value="Transferase(Phosphotransferase) domain 1"/>
    <property type="match status" value="1"/>
</dbReference>
<dbReference type="SUPFAM" id="SSF56112">
    <property type="entry name" value="Protein kinase-like (PK-like)"/>
    <property type="match status" value="1"/>
</dbReference>
<comment type="catalytic activity">
    <reaction evidence="4">
        <text>L-threonyl-[protein] + ATP = O-phospho-L-threonyl-[protein] + ADP + H(+)</text>
        <dbReference type="Rhea" id="RHEA:46608"/>
        <dbReference type="Rhea" id="RHEA-COMP:11060"/>
        <dbReference type="Rhea" id="RHEA-COMP:11605"/>
        <dbReference type="ChEBI" id="CHEBI:15378"/>
        <dbReference type="ChEBI" id="CHEBI:30013"/>
        <dbReference type="ChEBI" id="CHEBI:30616"/>
        <dbReference type="ChEBI" id="CHEBI:61977"/>
        <dbReference type="ChEBI" id="CHEBI:456216"/>
    </reaction>
</comment>
<keyword evidence="1" id="KW-0547">Nucleotide-binding</keyword>
<dbReference type="EMBL" id="JARBHA010000003">
    <property type="protein sequence ID" value="KAJ9705567.1"/>
    <property type="molecule type" value="Genomic_DNA"/>
</dbReference>
<name>A0AA39AEH7_VITRO</name>
<dbReference type="GO" id="GO:0005524">
    <property type="term" value="F:ATP binding"/>
    <property type="evidence" value="ECO:0007669"/>
    <property type="project" value="UniProtKB-KW"/>
</dbReference>
<gene>
    <name evidence="6" type="ORF">PVL29_003561</name>
    <name evidence="7" type="ORF">PVL29_003567</name>
</gene>
<dbReference type="PANTHER" id="PTHR27005:SF515">
    <property type="entry name" value="WALL-ASSOCIATED RECEPTOR KINASE-LIKE 10-RELATED"/>
    <property type="match status" value="1"/>
</dbReference>
<dbReference type="InterPro" id="IPR011009">
    <property type="entry name" value="Kinase-like_dom_sf"/>
</dbReference>
<dbReference type="PANTHER" id="PTHR27005">
    <property type="entry name" value="WALL-ASSOCIATED RECEPTOR KINASE-LIKE 21"/>
    <property type="match status" value="1"/>
</dbReference>
<dbReference type="Pfam" id="PF00069">
    <property type="entry name" value="Pkinase"/>
    <property type="match status" value="1"/>
</dbReference>
<evidence type="ECO:0000313" key="8">
    <source>
        <dbReference type="Proteomes" id="UP001168098"/>
    </source>
</evidence>
<dbReference type="InterPro" id="IPR000719">
    <property type="entry name" value="Prot_kinase_dom"/>
</dbReference>
<evidence type="ECO:0000313" key="6">
    <source>
        <dbReference type="EMBL" id="KAJ9705561.1"/>
    </source>
</evidence>
<comment type="caution">
    <text evidence="7">The sequence shown here is derived from an EMBL/GenBank/DDBJ whole genome shotgun (WGS) entry which is preliminary data.</text>
</comment>
<dbReference type="EMBL" id="JARBHA010000003">
    <property type="protein sequence ID" value="KAJ9705561.1"/>
    <property type="molecule type" value="Genomic_DNA"/>
</dbReference>
<comment type="catalytic activity">
    <reaction evidence="3">
        <text>L-seryl-[protein] + ATP = O-phospho-L-seryl-[protein] + ADP + H(+)</text>
        <dbReference type="Rhea" id="RHEA:17989"/>
        <dbReference type="Rhea" id="RHEA-COMP:9863"/>
        <dbReference type="Rhea" id="RHEA-COMP:11604"/>
        <dbReference type="ChEBI" id="CHEBI:15378"/>
        <dbReference type="ChEBI" id="CHEBI:29999"/>
        <dbReference type="ChEBI" id="CHEBI:30616"/>
        <dbReference type="ChEBI" id="CHEBI:83421"/>
        <dbReference type="ChEBI" id="CHEBI:456216"/>
    </reaction>
</comment>
<keyword evidence="8" id="KW-1185">Reference proteome</keyword>
<evidence type="ECO:0000313" key="7">
    <source>
        <dbReference type="EMBL" id="KAJ9705567.1"/>
    </source>
</evidence>
<proteinExistence type="predicted"/>
<evidence type="ECO:0000256" key="4">
    <source>
        <dbReference type="ARBA" id="ARBA00047951"/>
    </source>
</evidence>
<evidence type="ECO:0000256" key="3">
    <source>
        <dbReference type="ARBA" id="ARBA00047558"/>
    </source>
</evidence>
<accession>A0AA39AEH7</accession>
<sequence>MRLRIAIEVTGALSFLHSIATVPIYHQDIKSTNILLDDKYRAKLVDFGTSKFVAIDQTHLTVQVQGTFGYLDPEYFQSNQFTKKSDVYNFGIVLIELLIGKKPILSTRLEKWKSLASYFILSMKEDQGRKEEINEIAFLPRRCINLSGKKRPTMIEVAMELERIRKFQGDFRAQENSEEFEYDTIELIGPQDVAFISIRSCLNTNASYSSDV</sequence>
<dbReference type="GO" id="GO:0005886">
    <property type="term" value="C:plasma membrane"/>
    <property type="evidence" value="ECO:0007669"/>
    <property type="project" value="TreeGrafter"/>
</dbReference>
<dbReference type="AlphaFoldDB" id="A0AA39AEH7"/>
<evidence type="ECO:0000256" key="2">
    <source>
        <dbReference type="ARBA" id="ARBA00022840"/>
    </source>
</evidence>
<dbReference type="InterPro" id="IPR045274">
    <property type="entry name" value="WAK-like"/>
</dbReference>
<feature type="domain" description="Protein kinase" evidence="5">
    <location>
        <begin position="1"/>
        <end position="164"/>
    </location>
</feature>
<evidence type="ECO:0000256" key="1">
    <source>
        <dbReference type="ARBA" id="ARBA00022741"/>
    </source>
</evidence>
<dbReference type="PROSITE" id="PS00108">
    <property type="entry name" value="PROTEIN_KINASE_ST"/>
    <property type="match status" value="1"/>
</dbReference>
<evidence type="ECO:0000259" key="5">
    <source>
        <dbReference type="PROSITE" id="PS50011"/>
    </source>
</evidence>
<organism evidence="7 8">
    <name type="scientific">Vitis rotundifolia</name>
    <name type="common">Muscadine grape</name>
    <dbReference type="NCBI Taxonomy" id="103349"/>
    <lineage>
        <taxon>Eukaryota</taxon>
        <taxon>Viridiplantae</taxon>
        <taxon>Streptophyta</taxon>
        <taxon>Embryophyta</taxon>
        <taxon>Tracheophyta</taxon>
        <taxon>Spermatophyta</taxon>
        <taxon>Magnoliopsida</taxon>
        <taxon>eudicotyledons</taxon>
        <taxon>Gunneridae</taxon>
        <taxon>Pentapetalae</taxon>
        <taxon>rosids</taxon>
        <taxon>Vitales</taxon>
        <taxon>Vitaceae</taxon>
        <taxon>Viteae</taxon>
        <taxon>Vitis</taxon>
    </lineage>
</organism>
<dbReference type="GO" id="GO:0004674">
    <property type="term" value="F:protein serine/threonine kinase activity"/>
    <property type="evidence" value="ECO:0007669"/>
    <property type="project" value="TreeGrafter"/>
</dbReference>
<reference evidence="7 8" key="1">
    <citation type="journal article" date="2023" name="BMC Biotechnol.">
        <title>Vitis rotundifolia cv Carlos genome sequencing.</title>
        <authorList>
            <person name="Huff M."/>
            <person name="Hulse-Kemp A."/>
            <person name="Scheffler B."/>
            <person name="Youngblood R."/>
            <person name="Simpson S."/>
            <person name="Babiker E."/>
            <person name="Staton M."/>
        </authorList>
    </citation>
    <scope>NUCLEOTIDE SEQUENCE [LARGE SCALE GENOMIC DNA]</scope>
    <source>
        <tissue evidence="7">Leaf</tissue>
    </source>
</reference>
<dbReference type="PROSITE" id="PS50011">
    <property type="entry name" value="PROTEIN_KINASE_DOM"/>
    <property type="match status" value="1"/>
</dbReference>
<keyword evidence="2" id="KW-0067">ATP-binding</keyword>
<dbReference type="Proteomes" id="UP001168098">
    <property type="component" value="Unassembled WGS sequence"/>
</dbReference>
<dbReference type="FunFam" id="1.10.510.10:FF:000084">
    <property type="entry name" value="Wall-associated receptor kinase 2"/>
    <property type="match status" value="1"/>
</dbReference>
<protein>
    <recommendedName>
        <fullName evidence="5">Protein kinase domain-containing protein</fullName>
    </recommendedName>
</protein>